<reference evidence="3" key="2">
    <citation type="journal article" date="2024" name="Plant">
        <title>Genomic evolution and insights into agronomic trait innovations of Sesamum species.</title>
        <authorList>
            <person name="Miao H."/>
            <person name="Wang L."/>
            <person name="Qu L."/>
            <person name="Liu H."/>
            <person name="Sun Y."/>
            <person name="Le M."/>
            <person name="Wang Q."/>
            <person name="Wei S."/>
            <person name="Zheng Y."/>
            <person name="Lin W."/>
            <person name="Duan Y."/>
            <person name="Cao H."/>
            <person name="Xiong S."/>
            <person name="Wang X."/>
            <person name="Wei L."/>
            <person name="Li C."/>
            <person name="Ma Q."/>
            <person name="Ju M."/>
            <person name="Zhao R."/>
            <person name="Li G."/>
            <person name="Mu C."/>
            <person name="Tian Q."/>
            <person name="Mei H."/>
            <person name="Zhang T."/>
            <person name="Gao T."/>
            <person name="Zhang H."/>
        </authorList>
    </citation>
    <scope>NUCLEOTIDE SEQUENCE</scope>
    <source>
        <strain evidence="3">K16</strain>
    </source>
</reference>
<feature type="compositionally biased region" description="Basic and acidic residues" evidence="1">
    <location>
        <begin position="117"/>
        <end position="144"/>
    </location>
</feature>
<dbReference type="InterPro" id="IPR017887">
    <property type="entry name" value="TF_TCP_subgr"/>
</dbReference>
<dbReference type="Proteomes" id="UP001289374">
    <property type="component" value="Unassembled WGS sequence"/>
</dbReference>
<keyword evidence="4" id="KW-1185">Reference proteome</keyword>
<dbReference type="PROSITE" id="PS51370">
    <property type="entry name" value="R"/>
    <property type="match status" value="1"/>
</dbReference>
<reference evidence="3" key="1">
    <citation type="submission" date="2020-06" db="EMBL/GenBank/DDBJ databases">
        <authorList>
            <person name="Li T."/>
            <person name="Hu X."/>
            <person name="Zhang T."/>
            <person name="Song X."/>
            <person name="Zhang H."/>
            <person name="Dai N."/>
            <person name="Sheng W."/>
            <person name="Hou X."/>
            <person name="Wei L."/>
        </authorList>
    </citation>
    <scope>NUCLEOTIDE SEQUENCE</scope>
    <source>
        <strain evidence="3">K16</strain>
        <tissue evidence="3">Leaf</tissue>
    </source>
</reference>
<dbReference type="InterPro" id="IPR017888">
    <property type="entry name" value="CYC/TB1_R_domain"/>
</dbReference>
<feature type="region of interest" description="Disordered" evidence="1">
    <location>
        <begin position="82"/>
        <end position="153"/>
    </location>
</feature>
<dbReference type="EMBL" id="JACGWL010000015">
    <property type="protein sequence ID" value="KAK4386466.1"/>
    <property type="molecule type" value="Genomic_DNA"/>
</dbReference>
<dbReference type="AlphaFoldDB" id="A0AAE2BID9"/>
<sequence length="153" mass="17300">MEVDQIQCKFPRISNGNLTLLSAKLGRSRKWMTVSGVESKRGTANDSQSWRRRRSCSWARLRQPSKAVEWLLKAAASSIAELPPMISPFPDTPKQLSDDKRSSTGGSDQWVSTQLRSENRIKARERAKERVASEKEGKENESSHLVHRAVHKS</sequence>
<accession>A0AAE2BID9</accession>
<comment type="caution">
    <text evidence="3">The sequence shown here is derived from an EMBL/GenBank/DDBJ whole genome shotgun (WGS) entry which is preliminary data.</text>
</comment>
<gene>
    <name evidence="3" type="ORF">Sango_2517200</name>
</gene>
<evidence type="ECO:0000313" key="3">
    <source>
        <dbReference type="EMBL" id="KAK4386466.1"/>
    </source>
</evidence>
<organism evidence="3 4">
    <name type="scientific">Sesamum angolense</name>
    <dbReference type="NCBI Taxonomy" id="2727404"/>
    <lineage>
        <taxon>Eukaryota</taxon>
        <taxon>Viridiplantae</taxon>
        <taxon>Streptophyta</taxon>
        <taxon>Embryophyta</taxon>
        <taxon>Tracheophyta</taxon>
        <taxon>Spermatophyta</taxon>
        <taxon>Magnoliopsida</taxon>
        <taxon>eudicotyledons</taxon>
        <taxon>Gunneridae</taxon>
        <taxon>Pentapetalae</taxon>
        <taxon>asterids</taxon>
        <taxon>lamiids</taxon>
        <taxon>Lamiales</taxon>
        <taxon>Pedaliaceae</taxon>
        <taxon>Sesamum</taxon>
    </lineage>
</organism>
<name>A0AAE2BID9_9LAMI</name>
<evidence type="ECO:0000259" key="2">
    <source>
        <dbReference type="PROSITE" id="PS51370"/>
    </source>
</evidence>
<protein>
    <recommendedName>
        <fullName evidence="2">R domain-containing protein</fullName>
    </recommendedName>
</protein>
<feature type="compositionally biased region" description="Polar residues" evidence="1">
    <location>
        <begin position="103"/>
        <end position="116"/>
    </location>
</feature>
<feature type="domain" description="R" evidence="2">
    <location>
        <begin position="117"/>
        <end position="135"/>
    </location>
</feature>
<proteinExistence type="predicted"/>
<evidence type="ECO:0000256" key="1">
    <source>
        <dbReference type="SAM" id="MobiDB-lite"/>
    </source>
</evidence>
<dbReference type="Pfam" id="PF03634">
    <property type="entry name" value="TCP"/>
    <property type="match status" value="1"/>
</dbReference>
<evidence type="ECO:0000313" key="4">
    <source>
        <dbReference type="Proteomes" id="UP001289374"/>
    </source>
</evidence>